<evidence type="ECO:0000256" key="4">
    <source>
        <dbReference type="ARBA" id="ARBA00022490"/>
    </source>
</evidence>
<evidence type="ECO:0000256" key="6">
    <source>
        <dbReference type="ARBA" id="ARBA00022917"/>
    </source>
</evidence>
<dbReference type="InterPro" id="IPR011768">
    <property type="entry name" value="Transl_elongation_fac_P"/>
</dbReference>
<dbReference type="InterPro" id="IPR008991">
    <property type="entry name" value="Translation_prot_SH3-like_sf"/>
</dbReference>
<dbReference type="SUPFAM" id="SSF50104">
    <property type="entry name" value="Translation proteins SH3-like domain"/>
    <property type="match status" value="1"/>
</dbReference>
<evidence type="ECO:0000256" key="8">
    <source>
        <dbReference type="HAMAP-Rule" id="MF_00141"/>
    </source>
</evidence>
<dbReference type="InterPro" id="IPR020599">
    <property type="entry name" value="Transl_elong_fac_P/YeiP"/>
</dbReference>
<dbReference type="FunFam" id="2.40.50.140:FF:000004">
    <property type="entry name" value="Elongation factor P"/>
    <property type="match status" value="1"/>
</dbReference>
<proteinExistence type="inferred from homology"/>
<dbReference type="InterPro" id="IPR015365">
    <property type="entry name" value="Elong-fact-P_C"/>
</dbReference>
<dbReference type="GO" id="GO:0043043">
    <property type="term" value="P:peptide biosynthetic process"/>
    <property type="evidence" value="ECO:0007669"/>
    <property type="project" value="InterPro"/>
</dbReference>
<sequence>MATTSDLRRGMLIRYNGAIHRVIEYQHIAPGNWRAMVRMKLKNFETGKIIEDRVRAGSEIDVVTTQTREAQYLYDDGTSYHFMDNETFDQIALPKEDFEDTMIWMKENDMVTLLLQDDGRVLSVEIPTFVTLRVVEADVAVRGDTSGRVMKRAKVETGAELQVPDFVKEGDLIKIDTRTGEYVERVS</sequence>
<evidence type="ECO:0000259" key="12">
    <source>
        <dbReference type="SMART" id="SM01185"/>
    </source>
</evidence>
<dbReference type="Pfam" id="PF09285">
    <property type="entry name" value="Elong-fact-P_C"/>
    <property type="match status" value="1"/>
</dbReference>
<dbReference type="CDD" id="cd04470">
    <property type="entry name" value="S1_EF-P_repeat_1"/>
    <property type="match status" value="1"/>
</dbReference>
<dbReference type="NCBIfam" id="TIGR00038">
    <property type="entry name" value="efp"/>
    <property type="match status" value="1"/>
</dbReference>
<dbReference type="PROSITE" id="PS01275">
    <property type="entry name" value="EFP"/>
    <property type="match status" value="1"/>
</dbReference>
<dbReference type="InterPro" id="IPR001059">
    <property type="entry name" value="Transl_elong_P/YeiP_cen"/>
</dbReference>
<dbReference type="NCBIfam" id="NF001810">
    <property type="entry name" value="PRK00529.1"/>
    <property type="match status" value="1"/>
</dbReference>
<dbReference type="GO" id="GO:0003746">
    <property type="term" value="F:translation elongation factor activity"/>
    <property type="evidence" value="ECO:0007669"/>
    <property type="project" value="UniProtKB-UniRule"/>
</dbReference>
<comment type="pathway">
    <text evidence="2 8">Protein biosynthesis; polypeptide chain elongation.</text>
</comment>
<name>A0A7C1FSC9_9CHLR</name>
<comment type="subcellular location">
    <subcellularLocation>
        <location evidence="1 8">Cytoplasm</location>
    </subcellularLocation>
</comment>
<dbReference type="SUPFAM" id="SSF50249">
    <property type="entry name" value="Nucleic acid-binding proteins"/>
    <property type="match status" value="2"/>
</dbReference>
<evidence type="ECO:0000256" key="10">
    <source>
        <dbReference type="RuleBase" id="RU004389"/>
    </source>
</evidence>
<dbReference type="InterPro" id="IPR013185">
    <property type="entry name" value="Transl_elong_KOW-like"/>
</dbReference>
<dbReference type="PANTHER" id="PTHR30053">
    <property type="entry name" value="ELONGATION FACTOR P"/>
    <property type="match status" value="1"/>
</dbReference>
<dbReference type="SMART" id="SM01185">
    <property type="entry name" value="EFP"/>
    <property type="match status" value="1"/>
</dbReference>
<evidence type="ECO:0000256" key="2">
    <source>
        <dbReference type="ARBA" id="ARBA00004815"/>
    </source>
</evidence>
<keyword evidence="5 8" id="KW-0251">Elongation factor</keyword>
<dbReference type="InterPro" id="IPR012340">
    <property type="entry name" value="NA-bd_OB-fold"/>
</dbReference>
<evidence type="ECO:0000259" key="11">
    <source>
        <dbReference type="SMART" id="SM00841"/>
    </source>
</evidence>
<evidence type="ECO:0000256" key="7">
    <source>
        <dbReference type="ARBA" id="ARBA00025469"/>
    </source>
</evidence>
<evidence type="ECO:0000256" key="9">
    <source>
        <dbReference type="NCBIfam" id="TIGR00038"/>
    </source>
</evidence>
<dbReference type="AlphaFoldDB" id="A0A7C1FSC9"/>
<feature type="domain" description="Translation elongation factor P/YeiP central" evidence="12">
    <location>
        <begin position="67"/>
        <end position="122"/>
    </location>
</feature>
<dbReference type="InterPro" id="IPR014722">
    <property type="entry name" value="Rib_uL2_dom2"/>
</dbReference>
<dbReference type="Pfam" id="PF01132">
    <property type="entry name" value="EFP"/>
    <property type="match status" value="1"/>
</dbReference>
<organism evidence="13">
    <name type="scientific">Caldilinea aerophila</name>
    <dbReference type="NCBI Taxonomy" id="133453"/>
    <lineage>
        <taxon>Bacteria</taxon>
        <taxon>Bacillati</taxon>
        <taxon>Chloroflexota</taxon>
        <taxon>Caldilineae</taxon>
        <taxon>Caldilineales</taxon>
        <taxon>Caldilineaceae</taxon>
        <taxon>Caldilinea</taxon>
    </lineage>
</organism>
<dbReference type="GO" id="GO:0005829">
    <property type="term" value="C:cytosol"/>
    <property type="evidence" value="ECO:0007669"/>
    <property type="project" value="UniProtKB-ARBA"/>
</dbReference>
<comment type="caution">
    <text evidence="13">The sequence shown here is derived from an EMBL/GenBank/DDBJ whole genome shotgun (WGS) entry which is preliminary data.</text>
</comment>
<dbReference type="FunFam" id="2.40.50.140:FF:000009">
    <property type="entry name" value="Elongation factor P"/>
    <property type="match status" value="1"/>
</dbReference>
<dbReference type="PIRSF" id="PIRSF005901">
    <property type="entry name" value="EF-P"/>
    <property type="match status" value="1"/>
</dbReference>
<evidence type="ECO:0000256" key="1">
    <source>
        <dbReference type="ARBA" id="ARBA00004496"/>
    </source>
</evidence>
<dbReference type="Gene3D" id="2.40.50.140">
    <property type="entry name" value="Nucleic acid-binding proteins"/>
    <property type="match status" value="2"/>
</dbReference>
<comment type="function">
    <text evidence="7 8">Involved in peptide bond synthesis. Stimulates efficient translation and peptide-bond synthesis on native or reconstituted 70S ribosomes in vitro. Probably functions indirectly by altering the affinity of the ribosome for aminoacyl-tRNA, thus increasing their reactivity as acceptors for peptidyl transferase.</text>
</comment>
<comment type="similarity">
    <text evidence="3 8 10">Belongs to the elongation factor P family.</text>
</comment>
<dbReference type="SMART" id="SM00841">
    <property type="entry name" value="Elong-fact-P_C"/>
    <property type="match status" value="1"/>
</dbReference>
<evidence type="ECO:0000256" key="5">
    <source>
        <dbReference type="ARBA" id="ARBA00022768"/>
    </source>
</evidence>
<reference evidence="13" key="1">
    <citation type="journal article" date="2020" name="mSystems">
        <title>Genome- and Community-Level Interaction Insights into Carbon Utilization and Element Cycling Functions of Hydrothermarchaeota in Hydrothermal Sediment.</title>
        <authorList>
            <person name="Zhou Z."/>
            <person name="Liu Y."/>
            <person name="Xu W."/>
            <person name="Pan J."/>
            <person name="Luo Z.H."/>
            <person name="Li M."/>
        </authorList>
    </citation>
    <scope>NUCLEOTIDE SEQUENCE [LARGE SCALE GENOMIC DNA]</scope>
    <source>
        <strain evidence="13">SpSt-289</strain>
    </source>
</reference>
<protein>
    <recommendedName>
        <fullName evidence="8 9">Elongation factor P</fullName>
        <shortName evidence="8">EF-P</shortName>
    </recommendedName>
</protein>
<accession>A0A7C1FSC9</accession>
<gene>
    <name evidence="8 13" type="primary">efp</name>
    <name evidence="13" type="ORF">ENQ20_07235</name>
</gene>
<dbReference type="Gene3D" id="2.30.30.30">
    <property type="match status" value="1"/>
</dbReference>
<dbReference type="CDD" id="cd05794">
    <property type="entry name" value="S1_EF-P_repeat_2"/>
    <property type="match status" value="1"/>
</dbReference>
<dbReference type="PANTHER" id="PTHR30053:SF12">
    <property type="entry name" value="ELONGATION FACTOR P (EF-P) FAMILY PROTEIN"/>
    <property type="match status" value="1"/>
</dbReference>
<feature type="domain" description="Elongation factor P C-terminal" evidence="11">
    <location>
        <begin position="130"/>
        <end position="185"/>
    </location>
</feature>
<dbReference type="Pfam" id="PF08207">
    <property type="entry name" value="EFP_N"/>
    <property type="match status" value="1"/>
</dbReference>
<dbReference type="InterPro" id="IPR013852">
    <property type="entry name" value="Transl_elong_P/YeiP_CS"/>
</dbReference>
<evidence type="ECO:0000313" key="13">
    <source>
        <dbReference type="EMBL" id="HDX31275.1"/>
    </source>
</evidence>
<keyword evidence="4 8" id="KW-0963">Cytoplasm</keyword>
<dbReference type="EMBL" id="DSMG01000077">
    <property type="protein sequence ID" value="HDX31275.1"/>
    <property type="molecule type" value="Genomic_DNA"/>
</dbReference>
<dbReference type="UniPathway" id="UPA00345"/>
<keyword evidence="6 8" id="KW-0648">Protein biosynthesis</keyword>
<evidence type="ECO:0000256" key="3">
    <source>
        <dbReference type="ARBA" id="ARBA00009479"/>
    </source>
</evidence>
<dbReference type="HAMAP" id="MF_00141">
    <property type="entry name" value="EF_P"/>
    <property type="match status" value="1"/>
</dbReference>
<dbReference type="FunFam" id="2.30.30.30:FF:000003">
    <property type="entry name" value="Elongation factor P"/>
    <property type="match status" value="1"/>
</dbReference>